<name>A0A0A9YDR5_LYGHE</name>
<reference evidence="2" key="1">
    <citation type="journal article" date="2014" name="PLoS ONE">
        <title>Transcriptome-Based Identification of ABC Transporters in the Western Tarnished Plant Bug Lygus hesperus.</title>
        <authorList>
            <person name="Hull J.J."/>
            <person name="Chaney K."/>
            <person name="Geib S.M."/>
            <person name="Fabrick J.A."/>
            <person name="Brent C.S."/>
            <person name="Walsh D."/>
            <person name="Lavine L.C."/>
        </authorList>
    </citation>
    <scope>NUCLEOTIDE SEQUENCE</scope>
</reference>
<accession>A0A0A9YDR5</accession>
<organism evidence="2">
    <name type="scientific">Lygus hesperus</name>
    <name type="common">Western plant bug</name>
    <dbReference type="NCBI Taxonomy" id="30085"/>
    <lineage>
        <taxon>Eukaryota</taxon>
        <taxon>Metazoa</taxon>
        <taxon>Ecdysozoa</taxon>
        <taxon>Arthropoda</taxon>
        <taxon>Hexapoda</taxon>
        <taxon>Insecta</taxon>
        <taxon>Pterygota</taxon>
        <taxon>Neoptera</taxon>
        <taxon>Paraneoptera</taxon>
        <taxon>Hemiptera</taxon>
        <taxon>Heteroptera</taxon>
        <taxon>Panheteroptera</taxon>
        <taxon>Cimicomorpha</taxon>
        <taxon>Miridae</taxon>
        <taxon>Mirini</taxon>
        <taxon>Lygus</taxon>
    </lineage>
</organism>
<dbReference type="EMBL" id="GBHO01015984">
    <property type="protein sequence ID" value="JAG27620.1"/>
    <property type="molecule type" value="Transcribed_RNA"/>
</dbReference>
<dbReference type="PANTHER" id="PTHR46902">
    <property type="entry name" value="DOMON DOMAIN-CONTAINING PROTEIN FRRS1L"/>
    <property type="match status" value="1"/>
</dbReference>
<reference evidence="2" key="2">
    <citation type="submission" date="2014-07" db="EMBL/GenBank/DDBJ databases">
        <authorList>
            <person name="Hull J."/>
        </authorList>
    </citation>
    <scope>NUCLEOTIDE SEQUENCE</scope>
</reference>
<evidence type="ECO:0000313" key="2">
    <source>
        <dbReference type="EMBL" id="JAG27620.1"/>
    </source>
</evidence>
<dbReference type="InterPro" id="IPR042789">
    <property type="entry name" value="FRRS1L"/>
</dbReference>
<dbReference type="Pfam" id="PF03351">
    <property type="entry name" value="DOMON"/>
    <property type="match status" value="1"/>
</dbReference>
<proteinExistence type="predicted"/>
<sequence length="132" mass="14381">GKIGYHDVAREASLVSKLLTDYSPIILHDSFYDGCNVDKSCFGYPDKCVADQSCQAAASVLVQGTTYTFKMKSKQGAYVALGLSSDDKMGGDSVMECVQERNAVKLYLSWNKPGEKANTREKVNQAGLKLVN</sequence>
<gene>
    <name evidence="2" type="ORF">CM83_1426</name>
</gene>
<dbReference type="AlphaFoldDB" id="A0A0A9YDR5"/>
<protein>
    <recommendedName>
        <fullName evidence="1">DOMON domain-containing protein</fullName>
    </recommendedName>
</protein>
<feature type="non-terminal residue" evidence="2">
    <location>
        <position position="1"/>
    </location>
</feature>
<dbReference type="GO" id="GO:0099072">
    <property type="term" value="P:regulation of postsynaptic membrane neurotransmitter receptor levels"/>
    <property type="evidence" value="ECO:0007669"/>
    <property type="project" value="TreeGrafter"/>
</dbReference>
<evidence type="ECO:0000259" key="1">
    <source>
        <dbReference type="Pfam" id="PF03351"/>
    </source>
</evidence>
<feature type="non-terminal residue" evidence="2">
    <location>
        <position position="132"/>
    </location>
</feature>
<dbReference type="InterPro" id="IPR005018">
    <property type="entry name" value="DOMON_domain"/>
</dbReference>
<dbReference type="PANTHER" id="PTHR46902:SF1">
    <property type="entry name" value="DOMON DOMAIN-CONTAINING PROTEIN FRRS1L"/>
    <property type="match status" value="1"/>
</dbReference>
<feature type="domain" description="DOMON" evidence="1">
    <location>
        <begin position="55"/>
        <end position="122"/>
    </location>
</feature>
<dbReference type="GO" id="GO:1900449">
    <property type="term" value="P:regulation of glutamate receptor signaling pathway"/>
    <property type="evidence" value="ECO:0007669"/>
    <property type="project" value="InterPro"/>
</dbReference>